<dbReference type="RefSeq" id="WP_057955745.1">
    <property type="nucleotide sequence ID" value="NZ_KQ556890.1"/>
</dbReference>
<dbReference type="InterPro" id="IPR029033">
    <property type="entry name" value="His_PPase_superfam"/>
</dbReference>
<dbReference type="CDD" id="cd07067">
    <property type="entry name" value="HP_PGM_like"/>
    <property type="match status" value="1"/>
</dbReference>
<dbReference type="InterPro" id="IPR013078">
    <property type="entry name" value="His_Pase_superF_clade-1"/>
</dbReference>
<dbReference type="SUPFAM" id="SSF53254">
    <property type="entry name" value="Phosphoglycerate mutase-like"/>
    <property type="match status" value="1"/>
</dbReference>
<reference evidence="3 4" key="1">
    <citation type="submission" date="2015-11" db="EMBL/GenBank/DDBJ databases">
        <title>The genome of Candidatus Endoriftia persephone in Ridgeia piscesae and population structure of the North Eastern Pacific vestimentiferan symbionts.</title>
        <authorList>
            <person name="Perez M."/>
            <person name="Juniper K.S."/>
        </authorList>
    </citation>
    <scope>NUCLEOTIDE SEQUENCE [LARGE SCALE GENOMIC DNA]</scope>
    <source>
        <strain evidence="2">Ind10</strain>
        <strain evidence="1">Ind11</strain>
    </source>
</reference>
<dbReference type="STRING" id="54398.Ga0074115_12334"/>
<dbReference type="Proteomes" id="UP000051634">
    <property type="component" value="Unassembled WGS sequence"/>
</dbReference>
<name>A0A0T5Z959_9GAMM</name>
<organism evidence="2 3">
    <name type="scientific">endosymbiont of Ridgeia piscesae</name>
    <dbReference type="NCBI Taxonomy" id="54398"/>
    <lineage>
        <taxon>Bacteria</taxon>
        <taxon>Pseudomonadati</taxon>
        <taxon>Pseudomonadota</taxon>
        <taxon>Gammaproteobacteria</taxon>
        <taxon>sulfur-oxidizing symbionts</taxon>
    </lineage>
</organism>
<dbReference type="Proteomes" id="UP000051276">
    <property type="component" value="Unassembled WGS sequence"/>
</dbReference>
<gene>
    <name evidence="1" type="ORF">Ga0074115_12334</name>
    <name evidence="2" type="ORF">Ga0076813_15212</name>
</gene>
<protein>
    <submittedName>
        <fullName evidence="2">Phosphohistidine phosphatase, SixA</fullName>
    </submittedName>
</protein>
<evidence type="ECO:0000313" key="1">
    <source>
        <dbReference type="EMBL" id="KRT55727.1"/>
    </source>
</evidence>
<keyword evidence="4" id="KW-1185">Reference proteome</keyword>
<dbReference type="EMBL" id="LDXT01000074">
    <property type="protein sequence ID" value="KRT55727.1"/>
    <property type="molecule type" value="Genomic_DNA"/>
</dbReference>
<sequence length="167" mass="18204">MEILLIRHAIAEERTLFAHTGQPDAQRPLTEKGRSRMRSAINGLRRVVPQIDTLASSPLLRAVESAQLLAEGYGLETPLQLPLLAPGGDFDAIAAWLAGHDEASRVCLVGHEPDLSELIGWLTAGSGESFIHLKKSAVCLLRCDLLPEQGTCEIEWLLAPKQLRQLG</sequence>
<dbReference type="OrthoDB" id="9810154at2"/>
<proteinExistence type="predicted"/>
<dbReference type="SMART" id="SM00855">
    <property type="entry name" value="PGAM"/>
    <property type="match status" value="1"/>
</dbReference>
<dbReference type="AlphaFoldDB" id="A0A0T5Z959"/>
<accession>A0A0T5Z959</accession>
<evidence type="ECO:0000313" key="3">
    <source>
        <dbReference type="Proteomes" id="UP000051276"/>
    </source>
</evidence>
<evidence type="ECO:0000313" key="2">
    <source>
        <dbReference type="EMBL" id="KRT59307.1"/>
    </source>
</evidence>
<dbReference type="Pfam" id="PF00300">
    <property type="entry name" value="His_Phos_1"/>
    <property type="match status" value="1"/>
</dbReference>
<dbReference type="EMBL" id="LMXI01000173">
    <property type="protein sequence ID" value="KRT59307.1"/>
    <property type="molecule type" value="Genomic_DNA"/>
</dbReference>
<evidence type="ECO:0000313" key="4">
    <source>
        <dbReference type="Proteomes" id="UP000051634"/>
    </source>
</evidence>
<comment type="caution">
    <text evidence="2">The sequence shown here is derived from an EMBL/GenBank/DDBJ whole genome shotgun (WGS) entry which is preliminary data.</text>
</comment>
<dbReference type="Gene3D" id="3.40.50.1240">
    <property type="entry name" value="Phosphoglycerate mutase-like"/>
    <property type="match status" value="1"/>
</dbReference>